<keyword evidence="2" id="KW-1185">Reference proteome</keyword>
<organism evidence="1 2">
    <name type="scientific">Pilibacter termitis</name>
    <dbReference type="NCBI Taxonomy" id="263852"/>
    <lineage>
        <taxon>Bacteria</taxon>
        <taxon>Bacillati</taxon>
        <taxon>Bacillota</taxon>
        <taxon>Bacilli</taxon>
        <taxon>Lactobacillales</taxon>
        <taxon>Enterococcaceae</taxon>
        <taxon>Pilibacter</taxon>
    </lineage>
</organism>
<reference evidence="1 2" key="1">
    <citation type="submission" date="2017-02" db="EMBL/GenBank/DDBJ databases">
        <authorList>
            <person name="Peterson S.W."/>
        </authorList>
    </citation>
    <scope>NUCLEOTIDE SEQUENCE [LARGE SCALE GENOMIC DNA]</scope>
    <source>
        <strain evidence="1 2">ATCC BAA-1030</strain>
    </source>
</reference>
<name>A0A1T4K886_9ENTE</name>
<dbReference type="AlphaFoldDB" id="A0A1T4K886"/>
<dbReference type="RefSeq" id="WP_078806111.1">
    <property type="nucleotide sequence ID" value="NZ_FUXI01000001.1"/>
</dbReference>
<proteinExistence type="predicted"/>
<dbReference type="EMBL" id="FUXI01000001">
    <property type="protein sequence ID" value="SJZ38533.1"/>
    <property type="molecule type" value="Genomic_DNA"/>
</dbReference>
<dbReference type="OrthoDB" id="194368at2"/>
<evidence type="ECO:0000313" key="2">
    <source>
        <dbReference type="Proteomes" id="UP000190328"/>
    </source>
</evidence>
<accession>A0A1T4K886</accession>
<protein>
    <submittedName>
        <fullName evidence="1">Uncharacterized protein</fullName>
    </submittedName>
</protein>
<evidence type="ECO:0000313" key="1">
    <source>
        <dbReference type="EMBL" id="SJZ38533.1"/>
    </source>
</evidence>
<dbReference type="Proteomes" id="UP000190328">
    <property type="component" value="Unassembled WGS sequence"/>
</dbReference>
<gene>
    <name evidence="1" type="ORF">SAMN02745116_00144</name>
</gene>
<sequence>MRKIIPFDLLLPEHYATDDLNLTFLPVKTTTDNPYSSNGDVLVAVEFSAETDILAHLTDESFILLRNVANAPEEIVSMKLSVVHDIYTFTPLSAISIQPIVKLRRNLADLDIFGKVIFSFHDFAGLMNVDGKAREVVDFPMVNLP</sequence>